<proteinExistence type="predicted"/>
<keyword evidence="2" id="KW-1185">Reference proteome</keyword>
<reference evidence="1" key="1">
    <citation type="submission" date="2020-04" db="EMBL/GenBank/DDBJ databases">
        <title>Draft genome resource of the tomato pathogen Pseudocercospora fuligena.</title>
        <authorList>
            <person name="Zaccaron A."/>
        </authorList>
    </citation>
    <scope>NUCLEOTIDE SEQUENCE</scope>
    <source>
        <strain evidence="1">PF001</strain>
    </source>
</reference>
<dbReference type="AlphaFoldDB" id="A0A8H6VPQ9"/>
<name>A0A8H6VPQ9_9PEZI</name>
<dbReference type="OrthoDB" id="3637697at2759"/>
<dbReference type="Proteomes" id="UP000660729">
    <property type="component" value="Unassembled WGS sequence"/>
</dbReference>
<evidence type="ECO:0008006" key="3">
    <source>
        <dbReference type="Google" id="ProtNLM"/>
    </source>
</evidence>
<comment type="caution">
    <text evidence="1">The sequence shown here is derived from an EMBL/GenBank/DDBJ whole genome shotgun (WGS) entry which is preliminary data.</text>
</comment>
<protein>
    <recommendedName>
        <fullName evidence="3">F-box domain-containing protein</fullName>
    </recommendedName>
</protein>
<dbReference type="EMBL" id="JABCIY010000004">
    <property type="protein sequence ID" value="KAF7198012.1"/>
    <property type="molecule type" value="Genomic_DNA"/>
</dbReference>
<sequence length="319" mass="36978">MSRLTEKLRSLRQWSCLDGPPQTESNFREIAPTVVPRAKARTQGELRERGVSIFKPRENASDRSDGNMPKTVQQTSVLLRLPRELRDIILGYIIEDEPRPYLLSGKDNEPRDHFIDFTSGCALVCRQLCTEYRELLDKSAALPVIYEFEAFREPINAVAATIYNVKFKRVMAYILGLPEEKRKAFSDPNKLRISLVFTSLYETRRANLLKWLEFCKQHSITAIYRAPNGAWPDYKPMLFINIYDLFGLPGGSEEEKIFTALQKWYATRQEGGGRRVVFCWGGYNPYNPYAREVQREQDQGLRKAKTFEQNHQPVRLAED</sequence>
<organism evidence="1 2">
    <name type="scientific">Pseudocercospora fuligena</name>
    <dbReference type="NCBI Taxonomy" id="685502"/>
    <lineage>
        <taxon>Eukaryota</taxon>
        <taxon>Fungi</taxon>
        <taxon>Dikarya</taxon>
        <taxon>Ascomycota</taxon>
        <taxon>Pezizomycotina</taxon>
        <taxon>Dothideomycetes</taxon>
        <taxon>Dothideomycetidae</taxon>
        <taxon>Mycosphaerellales</taxon>
        <taxon>Mycosphaerellaceae</taxon>
        <taxon>Pseudocercospora</taxon>
    </lineage>
</organism>
<evidence type="ECO:0000313" key="2">
    <source>
        <dbReference type="Proteomes" id="UP000660729"/>
    </source>
</evidence>
<accession>A0A8H6VPQ9</accession>
<gene>
    <name evidence="1" type="ORF">HII31_00726</name>
</gene>
<evidence type="ECO:0000313" key="1">
    <source>
        <dbReference type="EMBL" id="KAF7198012.1"/>
    </source>
</evidence>